<evidence type="ECO:0000256" key="4">
    <source>
        <dbReference type="RuleBase" id="RU362067"/>
    </source>
</evidence>
<dbReference type="PANTHER" id="PTHR10742:SF398">
    <property type="entry name" value="AMINE OXIDASE DOMAIN-CONTAINING PROTEIN-RELATED"/>
    <property type="match status" value="1"/>
</dbReference>
<evidence type="ECO:0000256" key="1">
    <source>
        <dbReference type="ARBA" id="ARBA00001974"/>
    </source>
</evidence>
<organism evidence="7 8">
    <name type="scientific">Clunio marinus</name>
    <dbReference type="NCBI Taxonomy" id="568069"/>
    <lineage>
        <taxon>Eukaryota</taxon>
        <taxon>Metazoa</taxon>
        <taxon>Ecdysozoa</taxon>
        <taxon>Arthropoda</taxon>
        <taxon>Hexapoda</taxon>
        <taxon>Insecta</taxon>
        <taxon>Pterygota</taxon>
        <taxon>Neoptera</taxon>
        <taxon>Endopterygota</taxon>
        <taxon>Diptera</taxon>
        <taxon>Nematocera</taxon>
        <taxon>Chironomoidea</taxon>
        <taxon>Chironomidae</taxon>
        <taxon>Clunio</taxon>
    </lineage>
</organism>
<dbReference type="PANTHER" id="PTHR10742">
    <property type="entry name" value="FLAVIN MONOAMINE OXIDASE"/>
    <property type="match status" value="1"/>
</dbReference>
<evidence type="ECO:0000256" key="5">
    <source>
        <dbReference type="SAM" id="SignalP"/>
    </source>
</evidence>
<feature type="binding site" evidence="3">
    <location>
        <begin position="64"/>
        <end position="65"/>
    </location>
    <ligand>
        <name>FAD</name>
        <dbReference type="ChEBI" id="CHEBI:57692"/>
    </ligand>
</feature>
<feature type="signal peptide" evidence="5">
    <location>
        <begin position="1"/>
        <end position="29"/>
    </location>
</feature>
<reference evidence="7 8" key="1">
    <citation type="submission" date="2015-04" db="EMBL/GenBank/DDBJ databases">
        <authorList>
            <person name="Syromyatnikov M.Y."/>
            <person name="Popov V.N."/>
        </authorList>
    </citation>
    <scope>NUCLEOTIDE SEQUENCE [LARGE SCALE GENOMIC DNA]</scope>
</reference>
<dbReference type="InterPro" id="IPR050281">
    <property type="entry name" value="Flavin_monoamine_oxidase"/>
</dbReference>
<evidence type="ECO:0000256" key="3">
    <source>
        <dbReference type="PIRSR" id="PIRSR601613-1"/>
    </source>
</evidence>
<sequence>MELSKTLNVFKKFILFFLSLHILQIESQASENRHKVVIIGAGISGYSAAARLIENGVEDIVILEAENRTGGRIHSVPYRDGFIDLGAQWVHGQDGNIIYERFSNYFDFGDTGFDFADYYFHQSDGVSLNQNHTTMLDNLANEVLWNSFDRMVHYGGSFGSFFERFYTKGLMNQKFINVPWALAHQMQDYHHNRVNTYFGTTSWFDISAQIMAAQGTKTGSNWLTWRQSGYKTVFDFITKKLPDPSQYLDVESKIQLNKEVTNIAWGDNLAIIKCADGSEYTADYVVFTASHGVLRAHYESLFTPKLPDRKILAIENIGYGSLEKIFLEFAIPFWPTDPNWVQYTILWSQEDINAVTGTDREWLLDTRAFFKVDGFPNLLSAFFIGANIKDFEQFTGEKIANDCMWLLERSLRKSLPRPINVQRTQWITEKNFLGSYSILSMDTARNGVSPFDLAEPLFNSNRRPIIFFAGEATYFAFTGYTDGAMASGYLAADEILRHSHGNRNTFHKYLSLIILFYASLSIKI</sequence>
<evidence type="ECO:0000313" key="8">
    <source>
        <dbReference type="Proteomes" id="UP000183832"/>
    </source>
</evidence>
<dbReference type="EC" id="1.4.3.-" evidence="4"/>
<dbReference type="InterPro" id="IPR001613">
    <property type="entry name" value="Flavin_amine_oxidase"/>
</dbReference>
<proteinExistence type="inferred from homology"/>
<keyword evidence="2 4" id="KW-0560">Oxidoreductase</keyword>
<dbReference type="Gene3D" id="3.50.50.60">
    <property type="entry name" value="FAD/NAD(P)-binding domain"/>
    <property type="match status" value="1"/>
</dbReference>
<dbReference type="AlphaFoldDB" id="A0A1J1HV38"/>
<feature type="binding site" evidence="3">
    <location>
        <position position="44"/>
    </location>
    <ligand>
        <name>FAD</name>
        <dbReference type="ChEBI" id="CHEBI:57692"/>
    </ligand>
</feature>
<dbReference type="OrthoDB" id="5046242at2759"/>
<dbReference type="SUPFAM" id="SSF54373">
    <property type="entry name" value="FAD-linked reductases, C-terminal domain"/>
    <property type="match status" value="1"/>
</dbReference>
<evidence type="ECO:0000313" key="7">
    <source>
        <dbReference type="EMBL" id="CRK91867.1"/>
    </source>
</evidence>
<keyword evidence="4" id="KW-0274">FAD</keyword>
<comment type="similarity">
    <text evidence="4">Belongs to the flavin monoamine oxidase family.</text>
</comment>
<dbReference type="GO" id="GO:0008131">
    <property type="term" value="F:primary methylamine oxidase activity"/>
    <property type="evidence" value="ECO:0007669"/>
    <property type="project" value="UniProtKB-ARBA"/>
</dbReference>
<dbReference type="SUPFAM" id="SSF51905">
    <property type="entry name" value="FAD/NAD(P)-binding domain"/>
    <property type="match status" value="1"/>
</dbReference>
<dbReference type="EMBL" id="CVRI01000021">
    <property type="protein sequence ID" value="CRK91867.1"/>
    <property type="molecule type" value="Genomic_DNA"/>
</dbReference>
<feature type="domain" description="Amine oxidase" evidence="6">
    <location>
        <begin position="43"/>
        <end position="496"/>
    </location>
</feature>
<dbReference type="InterPro" id="IPR036188">
    <property type="entry name" value="FAD/NAD-bd_sf"/>
</dbReference>
<accession>A0A1J1HV38</accession>
<feature type="binding site" evidence="3">
    <location>
        <position position="382"/>
    </location>
    <ligand>
        <name>substrate</name>
    </ligand>
</feature>
<protein>
    <recommendedName>
        <fullName evidence="4">Amine oxidase</fullName>
        <ecNumber evidence="4">1.4.3.-</ecNumber>
    </recommendedName>
</protein>
<gene>
    <name evidence="7" type="primary">similar to Protein anon-37Cs</name>
    <name evidence="7" type="ORF">CLUMA_CG005488</name>
</gene>
<evidence type="ECO:0000256" key="2">
    <source>
        <dbReference type="ARBA" id="ARBA00023002"/>
    </source>
</evidence>
<comment type="cofactor">
    <cofactor evidence="1 4">
        <name>FAD</name>
        <dbReference type="ChEBI" id="CHEBI:57692"/>
    </cofactor>
</comment>
<feature type="binding site" evidence="3">
    <location>
        <position position="260"/>
    </location>
    <ligand>
        <name>FAD</name>
        <dbReference type="ChEBI" id="CHEBI:57692"/>
    </ligand>
</feature>
<dbReference type="Proteomes" id="UP000183832">
    <property type="component" value="Unassembled WGS sequence"/>
</dbReference>
<name>A0A1J1HV38_9DIPT</name>
<keyword evidence="8" id="KW-1185">Reference proteome</keyword>
<dbReference type="PRINTS" id="PR00757">
    <property type="entry name" value="AMINEOXDASEF"/>
</dbReference>
<dbReference type="STRING" id="568069.A0A1J1HV38"/>
<dbReference type="Gene3D" id="3.90.660.10">
    <property type="match status" value="1"/>
</dbReference>
<keyword evidence="4" id="KW-0285">Flavoprotein</keyword>
<dbReference type="GO" id="GO:0046592">
    <property type="term" value="F:polyamine oxidase activity"/>
    <property type="evidence" value="ECO:0007669"/>
    <property type="project" value="TreeGrafter"/>
</dbReference>
<keyword evidence="5" id="KW-0732">Signal</keyword>
<feature type="chain" id="PRO_5013040432" description="Amine oxidase" evidence="5">
    <location>
        <begin position="30"/>
        <end position="524"/>
    </location>
</feature>
<dbReference type="Pfam" id="PF01593">
    <property type="entry name" value="Amino_oxidase"/>
    <property type="match status" value="1"/>
</dbReference>
<evidence type="ECO:0000259" key="6">
    <source>
        <dbReference type="Pfam" id="PF01593"/>
    </source>
</evidence>
<dbReference type="InterPro" id="IPR002937">
    <property type="entry name" value="Amino_oxidase"/>
</dbReference>